<evidence type="ECO:0000313" key="7">
    <source>
        <dbReference type="EMBL" id="EYU18773.1"/>
    </source>
</evidence>
<dbReference type="Gene3D" id="3.40.50.150">
    <property type="entry name" value="Vaccinia Virus protein VP39"/>
    <property type="match status" value="2"/>
</dbReference>
<dbReference type="Pfam" id="PF01564">
    <property type="entry name" value="Spermine_synth"/>
    <property type="match status" value="1"/>
</dbReference>
<dbReference type="GO" id="GO:0008757">
    <property type="term" value="F:S-adenosylmethionine-dependent methyltransferase activity"/>
    <property type="evidence" value="ECO:0007669"/>
    <property type="project" value="InterPro"/>
</dbReference>
<protein>
    <recommendedName>
        <fullName evidence="6">Methyltransferase type 11 domain-containing protein</fullName>
    </recommendedName>
</protein>
<feature type="domain" description="Methyltransferase type 11" evidence="6">
    <location>
        <begin position="89"/>
        <end position="189"/>
    </location>
</feature>
<dbReference type="FunFam" id="3.40.50.150:FF:000256">
    <property type="entry name" value="S-adenosyl-L-methionine-dependent methyltransferase superfamily protein"/>
    <property type="match status" value="1"/>
</dbReference>
<sequence>MEEDDGDVRHQKPSPEENTVRVAKEMPFTFGKFTVRESWDFFFASRSGDDFCEWYSDWPRIRTLLTAHLLFPSWKVPPPPENVRILVPACGDSRLSEHLYDDGFTDITNVDFSKVLISAMLKRNIRERPLMKWRVMDITNMTFPSGTFDAIVDKGGLDVLVEPESSPRLGTLYLSEVKRLLKAGGKYIFFTLPESVVLGLLFSKFRFGWKINLYGIAQTKLQTIMVVAEKDTSTSVSNILSSMDEYSSVQCQALVRAVERENLVRTEYSNGIDVWHSLEDLKLGVRGDIKVLETDRITRASERVLSSEWQLRTTANNAKAARMLIVILDSSHAHVCLHDAMEDIYGFISELSPGGYGDQLANRPHPYVQFMVKILLTSDGMKETKIVHQVTSAMTGPIVVDDVIYTPGAEEVAFNLQCLPKEFNLRRLSFKRTDSLVHSVALLSTQGPNEISSEVDTKNTRKTSKAKSRKFDSRSSDSHREASSGETKVDHKVLASFFHTHSIAGLVLFSLYSQLHCQTGGLVKIVVIGLGAGLLPMFMRNCLPSLHIEVVEIDPVVLNIARDYFGFREDEHLKVHIADAMKFVSNKATSKAEGKDSLKIDVLIIDVDSSDTSSGLVCPDADFVEETFFLTVKESLSENGIFIFNLVSRFPGVRGAIHSRLKKVFRNLYHYWSEIDFNEVIYALKSDAPVDKDQLSEACDSLAISLQYKNQHRFREIIRDSKLIEPLI</sequence>
<keyword evidence="4" id="KW-0511">Multifunctional enzyme</keyword>
<feature type="compositionally biased region" description="Basic and acidic residues" evidence="5">
    <location>
        <begin position="7"/>
        <end position="20"/>
    </location>
</feature>
<dbReference type="AlphaFoldDB" id="A0A022PVD4"/>
<evidence type="ECO:0000256" key="5">
    <source>
        <dbReference type="SAM" id="MobiDB-lite"/>
    </source>
</evidence>
<dbReference type="EMBL" id="KI632319">
    <property type="protein sequence ID" value="EYU18773.1"/>
    <property type="molecule type" value="Genomic_DNA"/>
</dbReference>
<evidence type="ECO:0000256" key="2">
    <source>
        <dbReference type="ARBA" id="ARBA00022603"/>
    </source>
</evidence>
<evidence type="ECO:0000256" key="4">
    <source>
        <dbReference type="ARBA" id="ARBA00023268"/>
    </source>
</evidence>
<evidence type="ECO:0000256" key="3">
    <source>
        <dbReference type="ARBA" id="ARBA00022679"/>
    </source>
</evidence>
<dbReference type="PANTHER" id="PTHR12176:SF78">
    <property type="entry name" value="EEF1A LYSINE AND N-TERMINAL METHYLTRANSFERASE"/>
    <property type="match status" value="1"/>
</dbReference>
<proteinExistence type="inferred from homology"/>
<organism evidence="7 8">
    <name type="scientific">Erythranthe guttata</name>
    <name type="common">Yellow monkey flower</name>
    <name type="synonym">Mimulus guttatus</name>
    <dbReference type="NCBI Taxonomy" id="4155"/>
    <lineage>
        <taxon>Eukaryota</taxon>
        <taxon>Viridiplantae</taxon>
        <taxon>Streptophyta</taxon>
        <taxon>Embryophyta</taxon>
        <taxon>Tracheophyta</taxon>
        <taxon>Spermatophyta</taxon>
        <taxon>Magnoliopsida</taxon>
        <taxon>eudicotyledons</taxon>
        <taxon>Gunneridae</taxon>
        <taxon>Pentapetalae</taxon>
        <taxon>asterids</taxon>
        <taxon>lamiids</taxon>
        <taxon>Lamiales</taxon>
        <taxon>Phrymaceae</taxon>
        <taxon>Erythranthe</taxon>
    </lineage>
</organism>
<feature type="compositionally biased region" description="Basic and acidic residues" evidence="5">
    <location>
        <begin position="469"/>
        <end position="485"/>
    </location>
</feature>
<feature type="region of interest" description="Disordered" evidence="5">
    <location>
        <begin position="1"/>
        <end position="20"/>
    </location>
</feature>
<dbReference type="InterPro" id="IPR051419">
    <property type="entry name" value="Lys/N-term_MeTrsfase_sf"/>
</dbReference>
<dbReference type="PANTHER" id="PTHR12176">
    <property type="entry name" value="SAM-DEPENDENT METHYLTRANSFERASE SUPERFAMILY PROTEIN"/>
    <property type="match status" value="1"/>
</dbReference>
<dbReference type="GO" id="GO:0009820">
    <property type="term" value="P:alkaloid metabolic process"/>
    <property type="evidence" value="ECO:0007669"/>
    <property type="project" value="UniProtKB-KW"/>
</dbReference>
<feature type="region of interest" description="Disordered" evidence="5">
    <location>
        <begin position="450"/>
        <end position="485"/>
    </location>
</feature>
<dbReference type="SUPFAM" id="SSF53335">
    <property type="entry name" value="S-adenosyl-L-methionine-dependent methyltransferases"/>
    <property type="match status" value="2"/>
</dbReference>
<evidence type="ECO:0000259" key="6">
    <source>
        <dbReference type="Pfam" id="PF08241"/>
    </source>
</evidence>
<dbReference type="eggNOG" id="KOG2352">
    <property type="taxonomic scope" value="Eukaryota"/>
</dbReference>
<dbReference type="CDD" id="cd02440">
    <property type="entry name" value="AdoMet_MTases"/>
    <property type="match status" value="1"/>
</dbReference>
<keyword evidence="2" id="KW-0489">Methyltransferase</keyword>
<gene>
    <name evidence="7" type="ORF">MIMGU_mgv1a024819mg</name>
</gene>
<reference evidence="7 8" key="1">
    <citation type="journal article" date="2013" name="Proc. Natl. Acad. Sci. U.S.A.">
        <title>Fine-scale variation in meiotic recombination in Mimulus inferred from population shotgun sequencing.</title>
        <authorList>
            <person name="Hellsten U."/>
            <person name="Wright K.M."/>
            <person name="Jenkins J."/>
            <person name="Shu S."/>
            <person name="Yuan Y."/>
            <person name="Wessler S.R."/>
            <person name="Schmutz J."/>
            <person name="Willis J.H."/>
            <person name="Rokhsar D.S."/>
        </authorList>
    </citation>
    <scope>NUCLEOTIDE SEQUENCE [LARGE SCALE GENOMIC DNA]</scope>
    <source>
        <strain evidence="8">cv. DUN x IM62</strain>
    </source>
</reference>
<keyword evidence="3" id="KW-0808">Transferase</keyword>
<evidence type="ECO:0000256" key="1">
    <source>
        <dbReference type="ARBA" id="ARBA00008361"/>
    </source>
</evidence>
<dbReference type="GO" id="GO:0032259">
    <property type="term" value="P:methylation"/>
    <property type="evidence" value="ECO:0007669"/>
    <property type="project" value="UniProtKB-KW"/>
</dbReference>
<dbReference type="InterPro" id="IPR013216">
    <property type="entry name" value="Methyltransf_11"/>
</dbReference>
<dbReference type="Proteomes" id="UP000030748">
    <property type="component" value="Unassembled WGS sequence"/>
</dbReference>
<keyword evidence="8" id="KW-1185">Reference proteome</keyword>
<name>A0A022PVD4_ERYGU</name>
<accession>A0A022PVD4</accession>
<dbReference type="Pfam" id="PF08241">
    <property type="entry name" value="Methyltransf_11"/>
    <property type="match status" value="1"/>
</dbReference>
<comment type="similarity">
    <text evidence="1">Belongs to the methyltransferase superfamily.</text>
</comment>
<evidence type="ECO:0000313" key="8">
    <source>
        <dbReference type="Proteomes" id="UP000030748"/>
    </source>
</evidence>
<dbReference type="InterPro" id="IPR029063">
    <property type="entry name" value="SAM-dependent_MTases_sf"/>
</dbReference>